<dbReference type="AlphaFoldDB" id="A0A1M6UA43"/>
<proteinExistence type="predicted"/>
<accession>A0A1M6UA43</accession>
<protein>
    <submittedName>
        <fullName evidence="1">Uncharacterized protein</fullName>
    </submittedName>
</protein>
<dbReference type="Proteomes" id="UP000184474">
    <property type="component" value="Unassembled WGS sequence"/>
</dbReference>
<evidence type="ECO:0000313" key="2">
    <source>
        <dbReference type="Proteomes" id="UP000184474"/>
    </source>
</evidence>
<evidence type="ECO:0000313" key="1">
    <source>
        <dbReference type="EMBL" id="SHK66074.1"/>
    </source>
</evidence>
<dbReference type="RefSeq" id="WP_139281056.1">
    <property type="nucleotide sequence ID" value="NZ_FRAA01000007.1"/>
</dbReference>
<keyword evidence="2" id="KW-1185">Reference proteome</keyword>
<dbReference type="EMBL" id="FRAA01000007">
    <property type="protein sequence ID" value="SHK66074.1"/>
    <property type="molecule type" value="Genomic_DNA"/>
</dbReference>
<name>A0A1M6UA43_REIAG</name>
<sequence>MRALTSGNVTIISTKFRSDFFYHSPTPNNTSILKLWSLYANINPITLDPKDLITHAGDKKSLTKYFQSINHLSTNRYYYRQYKQAFLDSIYSDDPNNTITQMILACDEYLINKCRIKRMLLVEHKNLASFQTLTKDTFSLAMRILHSETHVN</sequence>
<reference evidence="2" key="1">
    <citation type="submission" date="2016-11" db="EMBL/GenBank/DDBJ databases">
        <authorList>
            <person name="Varghese N."/>
            <person name="Submissions S."/>
        </authorList>
    </citation>
    <scope>NUCLEOTIDE SEQUENCE [LARGE SCALE GENOMIC DNA]</scope>
    <source>
        <strain evidence="2">DSM 26134</strain>
    </source>
</reference>
<gene>
    <name evidence="1" type="ORF">SAMN04488028_10732</name>
</gene>
<organism evidence="1 2">
    <name type="scientific">Reichenbachiella agariperforans</name>
    <dbReference type="NCBI Taxonomy" id="156994"/>
    <lineage>
        <taxon>Bacteria</taxon>
        <taxon>Pseudomonadati</taxon>
        <taxon>Bacteroidota</taxon>
        <taxon>Cytophagia</taxon>
        <taxon>Cytophagales</taxon>
        <taxon>Reichenbachiellaceae</taxon>
        <taxon>Reichenbachiella</taxon>
    </lineage>
</organism>